<keyword evidence="4" id="KW-1185">Reference proteome</keyword>
<name>A0A7X4YB42_9BACT</name>
<evidence type="ECO:0000313" key="4">
    <source>
        <dbReference type="Proteomes" id="UP000537825"/>
    </source>
</evidence>
<dbReference type="EMBL" id="JAAAPK010000003">
    <property type="protein sequence ID" value="NBC41077.1"/>
    <property type="molecule type" value="Genomic_DNA"/>
</dbReference>
<protein>
    <submittedName>
        <fullName evidence="3">TAT-variant-translocated molybdopterin oxidoreductase</fullName>
    </submittedName>
</protein>
<dbReference type="CDD" id="cd02784">
    <property type="entry name" value="MopB_CT_PHLH"/>
    <property type="match status" value="1"/>
</dbReference>
<accession>A0A7X4YB42</accession>
<proteinExistence type="predicted"/>
<dbReference type="Gene3D" id="3.30.2070.10">
    <property type="entry name" value="Formate dehydrogenase/DMSO reductase"/>
    <property type="match status" value="1"/>
</dbReference>
<comment type="caution">
    <text evidence="3">The sequence shown here is derived from an EMBL/GenBank/DDBJ whole genome shotgun (WGS) entry which is preliminary data.</text>
</comment>
<evidence type="ECO:0000259" key="2">
    <source>
        <dbReference type="PROSITE" id="PS51379"/>
    </source>
</evidence>
<dbReference type="Gene3D" id="3.40.228.10">
    <property type="entry name" value="Dimethylsulfoxide Reductase, domain 2"/>
    <property type="match status" value="1"/>
</dbReference>
<dbReference type="Gene3D" id="3.30.70.20">
    <property type="match status" value="2"/>
</dbReference>
<evidence type="ECO:0000256" key="1">
    <source>
        <dbReference type="SAM" id="MobiDB-lite"/>
    </source>
</evidence>
<feature type="domain" description="4Fe-4S ferredoxin-type" evidence="2">
    <location>
        <begin position="881"/>
        <end position="912"/>
    </location>
</feature>
<dbReference type="Pfam" id="PF12838">
    <property type="entry name" value="Fer4_7"/>
    <property type="match status" value="2"/>
</dbReference>
<dbReference type="PANTHER" id="PTHR42783">
    <property type="entry name" value="GLUTAMATE SYNTHASE [NADPH] SMALL CHAIN"/>
    <property type="match status" value="1"/>
</dbReference>
<dbReference type="PROSITE" id="PS51379">
    <property type="entry name" value="4FE4S_FER_2"/>
    <property type="match status" value="2"/>
</dbReference>
<dbReference type="SUPFAM" id="SSF50692">
    <property type="entry name" value="ADC-like"/>
    <property type="match status" value="1"/>
</dbReference>
<dbReference type="Proteomes" id="UP000537825">
    <property type="component" value="Unassembled WGS sequence"/>
</dbReference>
<gene>
    <name evidence="3" type="ORF">GTZ93_14695</name>
</gene>
<dbReference type="InterPro" id="IPR017896">
    <property type="entry name" value="4Fe4S_Fe-S-bd"/>
</dbReference>
<dbReference type="AlphaFoldDB" id="A0A7X4YB42"/>
<organism evidence="3 4">
    <name type="scientific">Corallococcus exiguus</name>
    <dbReference type="NCBI Taxonomy" id="83462"/>
    <lineage>
        <taxon>Bacteria</taxon>
        <taxon>Pseudomonadati</taxon>
        <taxon>Myxococcota</taxon>
        <taxon>Myxococcia</taxon>
        <taxon>Myxococcales</taxon>
        <taxon>Cystobacterineae</taxon>
        <taxon>Myxococcaceae</taxon>
        <taxon>Corallococcus</taxon>
    </lineage>
</organism>
<reference evidence="3 4" key="1">
    <citation type="submission" date="2020-01" db="EMBL/GenBank/DDBJ databases">
        <title>The draft genome sequence of Corallococcus exiguus DSM 14696.</title>
        <authorList>
            <person name="Zhang X."/>
            <person name="Zhu H."/>
        </authorList>
    </citation>
    <scope>NUCLEOTIDE SEQUENCE [LARGE SCALE GENOMIC DNA]</scope>
    <source>
        <strain evidence="3 4">DSM 14696</strain>
    </source>
</reference>
<dbReference type="Gene3D" id="2.40.40.20">
    <property type="match status" value="1"/>
</dbReference>
<dbReference type="Gene3D" id="3.40.50.740">
    <property type="match status" value="1"/>
</dbReference>
<dbReference type="SUPFAM" id="SSF53706">
    <property type="entry name" value="Formate dehydrogenase/DMSO reductase, domains 1-3"/>
    <property type="match status" value="1"/>
</dbReference>
<dbReference type="PANTHER" id="PTHR42783:SF3">
    <property type="entry name" value="GLUTAMATE SYNTHASE [NADPH] SMALL CHAIN-RELATED"/>
    <property type="match status" value="1"/>
</dbReference>
<feature type="domain" description="4Fe-4S ferredoxin-type" evidence="2">
    <location>
        <begin position="826"/>
        <end position="856"/>
    </location>
</feature>
<feature type="region of interest" description="Disordered" evidence="1">
    <location>
        <begin position="1"/>
        <end position="33"/>
    </location>
</feature>
<dbReference type="Gene3D" id="2.20.25.90">
    <property type="entry name" value="ADC-like domains"/>
    <property type="match status" value="1"/>
</dbReference>
<dbReference type="CDD" id="cd10551">
    <property type="entry name" value="PsrB"/>
    <property type="match status" value="1"/>
</dbReference>
<sequence length="1073" mass="116262">MNTKPDSAPAQETPSSFALPVVSGRNEAAPHAHSHDDVVGEALDHASTRAVAAEGAYGKTYWLGLEEKLATPEFLEETRPEFPVGADLPPTGFARREFMQLMGASLALAGATACSTRPQDERMVAYTKTPPEVTPGNPLHYASGMTLGGHTSGLLITAREGRPVKIEGNPQHPINQGAAGVFEQAFLLSLYDPQRARVLRQGNNPRSLRVLAEDISSLVSQRAVADGGSRLRFLTEPISSPMLRDVTGRIQKKLPNARFHAFSSITDSASGEANRALFGQPVQALYDLTRADVIVSLDADFLESRPENLALNRQFADRRDPKNGELNRLYVAESRMSITGGMADHRKRVKSSEVFAVAAALAQAVGGAAASLGAAASGKAGSLSPETQSWVQAVAQDLKSKAGRSVVLAGERQPAAVHALAQAINGALGNVGTTVKLVPAAAPEASGLSEISALVADIKAGKVDTLVITATNPVYALPVDAGLAEVLDPKQNANRKALSVLYAGHYEDETSKFADWFVPLAHQLETWSDGRAVDGTVSIAQPLIQPLFNGVPEAELYALFLDEPFRPAYQILRDYWTAQGGEAGRADFETRWETWVSEGVVPGSVASALTTATPDAGAANALVAAYQPPAAGELEINFVHDYKLLDGRFANNAWLQETPDPITKIVWDNAAILSPATAKKLGLENGHVAELEYGGRKLQVPVSVLPGNADDTVTVALGYGRTGLHEVVAKGVGFNANLLRTTNAPWFDGGAKLTKVRGSHKFSRTQYHWRMEGRPLALDMSVSELAHPSKETAHTLERVQAKYELGKQNNLPDFDYAKTPQEGYKWGMSIDLSRCTGCNACVVACQAENNIPVVGKEQVGRGREMNWLRIDRYFQGDENDPAMVMQPVACVHCEKAPCEYVCPVNATVHSDEGLNDMVYNRCIGTRYCSNNCPYKVRRFNYLHYTQGKTPTEKMLMNPDVTVRNRGVMEKCTYCVQRIERVRINARVEKRLIQEKELQTACQQTCPTQAIAFGSLADPAQRVTQLHEDERAYRLLHELGTRPRTAHLIRLRNPNPALVPAAPAEAAPAHEGGH</sequence>
<dbReference type="RefSeq" id="WP_161662860.1">
    <property type="nucleotide sequence ID" value="NZ_CBCSLE010000106.1"/>
</dbReference>
<dbReference type="InterPro" id="IPR030948">
    <property type="entry name" value="TAT_var_transloc_signal_dom"/>
</dbReference>
<dbReference type="InterPro" id="IPR009010">
    <property type="entry name" value="Asp_de-COase-like_dom_sf"/>
</dbReference>
<dbReference type="NCBIfam" id="TIGR04519">
    <property type="entry name" value="MoCo_extend_TAT"/>
    <property type="match status" value="1"/>
</dbReference>
<feature type="compositionally biased region" description="Polar residues" evidence="1">
    <location>
        <begin position="1"/>
        <end position="16"/>
    </location>
</feature>
<evidence type="ECO:0000313" key="3">
    <source>
        <dbReference type="EMBL" id="NBC41077.1"/>
    </source>
</evidence>
<dbReference type="SUPFAM" id="SSF54862">
    <property type="entry name" value="4Fe-4S ferredoxins"/>
    <property type="match status" value="1"/>
</dbReference>